<dbReference type="InterPro" id="IPR005509">
    <property type="entry name" value="AfsA_hotdog_dom"/>
</dbReference>
<gene>
    <name evidence="2" type="ORF">A9C11_18110</name>
</gene>
<dbReference type="AlphaFoldDB" id="A0A1A9KEB5"/>
<dbReference type="InterPro" id="IPR047757">
    <property type="entry name" value="AfsA-like"/>
</dbReference>
<protein>
    <recommendedName>
        <fullName evidence="1">A-factor biosynthesis hotdog domain-containing protein</fullName>
    </recommendedName>
</protein>
<name>A0A1A9KEB5_9PSED</name>
<proteinExistence type="predicted"/>
<evidence type="ECO:0000313" key="2">
    <source>
        <dbReference type="EMBL" id="ANI15771.1"/>
    </source>
</evidence>
<dbReference type="RefSeq" id="WP_064583485.1">
    <property type="nucleotide sequence ID" value="NZ_BDGS01000001.1"/>
</dbReference>
<dbReference type="EMBL" id="CP015878">
    <property type="protein sequence ID" value="ANI15771.1"/>
    <property type="molecule type" value="Genomic_DNA"/>
</dbReference>
<dbReference type="Proteomes" id="UP000077748">
    <property type="component" value="Chromosome"/>
</dbReference>
<dbReference type="NCBIfam" id="NF041195">
    <property type="entry name" value="ScbA_BarX_GamBu"/>
    <property type="match status" value="1"/>
</dbReference>
<sequence length="339" mass="37957">MSDVSHYENTVPRSLVHRAAVSEVFLTGAIRFDDVSFQCAAQLPRTHSYFSEHAHGGEHYDMLLLLEVFRQASIYISHAFLGVSPKDKFLYVDSDTRLVRRDLLRVGSRPASALIDVQVVDHYWRDSVLSGVTLDMQLLIDGQVAARHERMSIRWMPSASWDKLRARGLASVPADTDPRVQRPEPLAPRRVGRHWLNNVVLGRDLAESEEGFSASLIVDRDNPAIFDHPLDHIPGMLLLEGFRQVALVAARRYRSIESDALLLSQCKVAFTRFGEFGLETRYRVREAELQLLGDGQTLTLPVDVVQAGQVIARAQVWLVPVASALPLEVSGVPLHEEVA</sequence>
<evidence type="ECO:0000313" key="3">
    <source>
        <dbReference type="Proteomes" id="UP000077748"/>
    </source>
</evidence>
<organism evidence="2 3">
    <name type="scientific">Pseudomonas citronellolis</name>
    <dbReference type="NCBI Taxonomy" id="53408"/>
    <lineage>
        <taxon>Bacteria</taxon>
        <taxon>Pseudomonadati</taxon>
        <taxon>Pseudomonadota</taxon>
        <taxon>Gammaproteobacteria</taxon>
        <taxon>Pseudomonadales</taxon>
        <taxon>Pseudomonadaceae</taxon>
        <taxon>Pseudomonas</taxon>
    </lineage>
</organism>
<feature type="domain" description="A-factor biosynthesis hotdog" evidence="1">
    <location>
        <begin position="15"/>
        <end position="148"/>
    </location>
</feature>
<dbReference type="GO" id="GO:0016740">
    <property type="term" value="F:transferase activity"/>
    <property type="evidence" value="ECO:0007669"/>
    <property type="project" value="InterPro"/>
</dbReference>
<reference evidence="2 3" key="1">
    <citation type="submission" date="2016-05" db="EMBL/GenBank/DDBJ databases">
        <title>Genome Sequence of Pseudomonas citronellolis Strain SJTE-3, an Estrogens and Persistent Organic Pollutants degradation strain.</title>
        <authorList>
            <person name="Liang R."/>
        </authorList>
    </citation>
    <scope>NUCLEOTIDE SEQUENCE [LARGE SCALE GENOMIC DNA]</scope>
    <source>
        <strain evidence="2 3">SJTE-3</strain>
    </source>
</reference>
<dbReference type="Pfam" id="PF03756">
    <property type="entry name" value="AfsA"/>
    <property type="match status" value="2"/>
</dbReference>
<evidence type="ECO:0000259" key="1">
    <source>
        <dbReference type="Pfam" id="PF03756"/>
    </source>
</evidence>
<accession>A0A1A9KEB5</accession>
<feature type="domain" description="A-factor biosynthesis hotdog" evidence="1">
    <location>
        <begin position="191"/>
        <end position="316"/>
    </location>
</feature>